<organism evidence="2 3">
    <name type="scientific">Aurantiacibacter aquimixticola</name>
    <dbReference type="NCBI Taxonomy" id="1958945"/>
    <lineage>
        <taxon>Bacteria</taxon>
        <taxon>Pseudomonadati</taxon>
        <taxon>Pseudomonadota</taxon>
        <taxon>Alphaproteobacteria</taxon>
        <taxon>Sphingomonadales</taxon>
        <taxon>Erythrobacteraceae</taxon>
        <taxon>Aurantiacibacter</taxon>
    </lineage>
</organism>
<feature type="transmembrane region" description="Helical" evidence="1">
    <location>
        <begin position="21"/>
        <end position="38"/>
    </location>
</feature>
<evidence type="ECO:0000256" key="1">
    <source>
        <dbReference type="SAM" id="Phobius"/>
    </source>
</evidence>
<comment type="caution">
    <text evidence="2">The sequence shown here is derived from an EMBL/GenBank/DDBJ whole genome shotgun (WGS) entry which is preliminary data.</text>
</comment>
<proteinExistence type="predicted"/>
<name>A0A419RVF8_9SPHN</name>
<keyword evidence="1" id="KW-0472">Membrane</keyword>
<dbReference type="OrthoDB" id="7392176at2"/>
<keyword evidence="3" id="KW-1185">Reference proteome</keyword>
<protein>
    <submittedName>
        <fullName evidence="2">Uncharacterized protein</fullName>
    </submittedName>
</protein>
<evidence type="ECO:0000313" key="2">
    <source>
        <dbReference type="EMBL" id="RJY09776.1"/>
    </source>
</evidence>
<keyword evidence="1" id="KW-1133">Transmembrane helix</keyword>
<dbReference type="RefSeq" id="WP_120048786.1">
    <property type="nucleotide sequence ID" value="NZ_RAHX01000001.1"/>
</dbReference>
<dbReference type="Proteomes" id="UP000285232">
    <property type="component" value="Unassembled WGS sequence"/>
</dbReference>
<sequence length="74" mass="7387">MIGKLIGAAAGAAISKETRKLGGAGGAILGALAVPIITRMRLPTLLALGFGGYAVKKLSEKDKSGRIENPAAAI</sequence>
<evidence type="ECO:0000313" key="3">
    <source>
        <dbReference type="Proteomes" id="UP000285232"/>
    </source>
</evidence>
<accession>A0A419RVF8</accession>
<dbReference type="AlphaFoldDB" id="A0A419RVF8"/>
<gene>
    <name evidence="2" type="ORF">D6201_10810</name>
</gene>
<dbReference type="EMBL" id="RAHX01000001">
    <property type="protein sequence ID" value="RJY09776.1"/>
    <property type="molecule type" value="Genomic_DNA"/>
</dbReference>
<keyword evidence="1" id="KW-0812">Transmembrane</keyword>
<reference evidence="2 3" key="1">
    <citation type="journal article" date="2017" name="Int. J. Syst. Evol. Microbiol.">
        <title>Erythrobacter aquimixticola sp. nov., isolated from the junction between the ocean and a freshwater spring.</title>
        <authorList>
            <person name="Park S."/>
            <person name="Jung Y.T."/>
            <person name="Choi S.J."/>
            <person name="Yoon J.H."/>
        </authorList>
    </citation>
    <scope>NUCLEOTIDE SEQUENCE [LARGE SCALE GENOMIC DNA]</scope>
    <source>
        <strain evidence="2 3">JSSK-14</strain>
    </source>
</reference>